<organism evidence="1 2">
    <name type="scientific">Neisseria wadsworthii 9715</name>
    <dbReference type="NCBI Taxonomy" id="1030841"/>
    <lineage>
        <taxon>Bacteria</taxon>
        <taxon>Pseudomonadati</taxon>
        <taxon>Pseudomonadota</taxon>
        <taxon>Betaproteobacteria</taxon>
        <taxon>Neisseriales</taxon>
        <taxon>Neisseriaceae</taxon>
        <taxon>Neisseria</taxon>
    </lineage>
</organism>
<gene>
    <name evidence="1" type="ORF">HMPREF9370_2521</name>
</gene>
<keyword evidence="2" id="KW-1185">Reference proteome</keyword>
<dbReference type="HOGENOM" id="CLU_3273341_0_0_4"/>
<accession>G4CTW1</accession>
<dbReference type="PATRIC" id="fig|1030841.3.peg.2512"/>
<evidence type="ECO:0000313" key="2">
    <source>
        <dbReference type="Proteomes" id="UP000005336"/>
    </source>
</evidence>
<comment type="caution">
    <text evidence="1">The sequence shown here is derived from an EMBL/GenBank/DDBJ whole genome shotgun (WGS) entry which is preliminary data.</text>
</comment>
<reference evidence="1 2" key="1">
    <citation type="submission" date="2011-06" db="EMBL/GenBank/DDBJ databases">
        <authorList>
            <person name="Muzny D."/>
            <person name="Qin X."/>
            <person name="Deng J."/>
            <person name="Jiang H."/>
            <person name="Liu Y."/>
            <person name="Qu J."/>
            <person name="Song X.-Z."/>
            <person name="Zhang L."/>
            <person name="Thornton R."/>
            <person name="Coyle M."/>
            <person name="Francisco L."/>
            <person name="Jackson L."/>
            <person name="Javaid M."/>
            <person name="Korchina V."/>
            <person name="Kovar C."/>
            <person name="Mata R."/>
            <person name="Mathew T."/>
            <person name="Ngo R."/>
            <person name="Nguyen L."/>
            <person name="Nguyen N."/>
            <person name="Okwuonu G."/>
            <person name="Ongeri F."/>
            <person name="Pham C."/>
            <person name="Simmons D."/>
            <person name="Wilczek-Boney K."/>
            <person name="Hale W."/>
            <person name="Jakkamsetti A."/>
            <person name="Pham P."/>
            <person name="Ruth R."/>
            <person name="San Lucas F."/>
            <person name="Warren J."/>
            <person name="Zhang J."/>
            <person name="Zhao Z."/>
            <person name="Zhou C."/>
            <person name="Zhu D."/>
            <person name="Lee S."/>
            <person name="Bess C."/>
            <person name="Blankenburg K."/>
            <person name="Forbes L."/>
            <person name="Fu Q."/>
            <person name="Gubbala S."/>
            <person name="Hirani K."/>
            <person name="Jayaseelan J.C."/>
            <person name="Lara F."/>
            <person name="Munidasa M."/>
            <person name="Palculict T."/>
            <person name="Patil S."/>
            <person name="Pu L.-L."/>
            <person name="Saada N."/>
            <person name="Tang L."/>
            <person name="Weissenberger G."/>
            <person name="Zhu Y."/>
            <person name="Hemphill L."/>
            <person name="Shang Y."/>
            <person name="Youmans B."/>
            <person name="Ayvaz T."/>
            <person name="Ross M."/>
            <person name="Santibanez J."/>
            <person name="Aqrawi P."/>
            <person name="Gross S."/>
            <person name="Joshi V."/>
            <person name="Fowler G."/>
            <person name="Nazareth L."/>
            <person name="Reid J."/>
            <person name="Worley K."/>
            <person name="Petrosino J."/>
            <person name="Highlander S."/>
            <person name="Gibbs R."/>
        </authorList>
    </citation>
    <scope>NUCLEOTIDE SEQUENCE [LARGE SCALE GENOMIC DNA]</scope>
    <source>
        <strain evidence="1 2">9715</strain>
    </source>
</reference>
<dbReference type="EMBL" id="AGAZ01000082">
    <property type="protein sequence ID" value="EGZ43882.1"/>
    <property type="molecule type" value="Genomic_DNA"/>
</dbReference>
<dbReference type="Proteomes" id="UP000005336">
    <property type="component" value="Unassembled WGS sequence"/>
</dbReference>
<protein>
    <submittedName>
        <fullName evidence="1">Uncharacterized protein</fullName>
    </submittedName>
</protein>
<evidence type="ECO:0000313" key="1">
    <source>
        <dbReference type="EMBL" id="EGZ43882.1"/>
    </source>
</evidence>
<dbReference type="AlphaFoldDB" id="G4CTW1"/>
<name>G4CTW1_9NEIS</name>
<sequence>MLTFFGEAKKVSGRAAMKRNRNQRRNSLWQVCLYLNNTMPV</sequence>
<proteinExistence type="predicted"/>